<name>A0AAD7RVY0_9TELE</name>
<proteinExistence type="predicted"/>
<evidence type="ECO:0000313" key="2">
    <source>
        <dbReference type="EMBL" id="KAJ8391158.1"/>
    </source>
</evidence>
<sequence>MHIAVTICHFATTVLTKYVEQRKRARPEPTLRYACLKHRGNLLQDSPDCTPSRRDGSDGDYRHNSAAQRGLMLHDGVRPRASRERTSISP</sequence>
<dbReference type="EMBL" id="JAINUG010000161">
    <property type="protein sequence ID" value="KAJ8391158.1"/>
    <property type="molecule type" value="Genomic_DNA"/>
</dbReference>
<reference evidence="2" key="1">
    <citation type="journal article" date="2023" name="Science">
        <title>Genome structures resolve the early diversification of teleost fishes.</title>
        <authorList>
            <person name="Parey E."/>
            <person name="Louis A."/>
            <person name="Montfort J."/>
            <person name="Bouchez O."/>
            <person name="Roques C."/>
            <person name="Iampietro C."/>
            <person name="Lluch J."/>
            <person name="Castinel A."/>
            <person name="Donnadieu C."/>
            <person name="Desvignes T."/>
            <person name="Floi Bucao C."/>
            <person name="Jouanno E."/>
            <person name="Wen M."/>
            <person name="Mejri S."/>
            <person name="Dirks R."/>
            <person name="Jansen H."/>
            <person name="Henkel C."/>
            <person name="Chen W.J."/>
            <person name="Zahm M."/>
            <person name="Cabau C."/>
            <person name="Klopp C."/>
            <person name="Thompson A.W."/>
            <person name="Robinson-Rechavi M."/>
            <person name="Braasch I."/>
            <person name="Lecointre G."/>
            <person name="Bobe J."/>
            <person name="Postlethwait J.H."/>
            <person name="Berthelot C."/>
            <person name="Roest Crollius H."/>
            <person name="Guiguen Y."/>
        </authorList>
    </citation>
    <scope>NUCLEOTIDE SEQUENCE</scope>
    <source>
        <strain evidence="2">NC1722</strain>
    </source>
</reference>
<feature type="compositionally biased region" description="Basic and acidic residues" evidence="1">
    <location>
        <begin position="75"/>
        <end position="90"/>
    </location>
</feature>
<feature type="compositionally biased region" description="Basic and acidic residues" evidence="1">
    <location>
        <begin position="51"/>
        <end position="63"/>
    </location>
</feature>
<feature type="region of interest" description="Disordered" evidence="1">
    <location>
        <begin position="44"/>
        <end position="90"/>
    </location>
</feature>
<keyword evidence="3" id="KW-1185">Reference proteome</keyword>
<evidence type="ECO:0000256" key="1">
    <source>
        <dbReference type="SAM" id="MobiDB-lite"/>
    </source>
</evidence>
<accession>A0AAD7RVY0</accession>
<comment type="caution">
    <text evidence="2">The sequence shown here is derived from an EMBL/GenBank/DDBJ whole genome shotgun (WGS) entry which is preliminary data.</text>
</comment>
<organism evidence="2 3">
    <name type="scientific">Aldrovandia affinis</name>
    <dbReference type="NCBI Taxonomy" id="143900"/>
    <lineage>
        <taxon>Eukaryota</taxon>
        <taxon>Metazoa</taxon>
        <taxon>Chordata</taxon>
        <taxon>Craniata</taxon>
        <taxon>Vertebrata</taxon>
        <taxon>Euteleostomi</taxon>
        <taxon>Actinopterygii</taxon>
        <taxon>Neopterygii</taxon>
        <taxon>Teleostei</taxon>
        <taxon>Notacanthiformes</taxon>
        <taxon>Halosauridae</taxon>
        <taxon>Aldrovandia</taxon>
    </lineage>
</organism>
<dbReference type="Proteomes" id="UP001221898">
    <property type="component" value="Unassembled WGS sequence"/>
</dbReference>
<gene>
    <name evidence="2" type="ORF">AAFF_G00095870</name>
</gene>
<evidence type="ECO:0000313" key="3">
    <source>
        <dbReference type="Proteomes" id="UP001221898"/>
    </source>
</evidence>
<dbReference type="AlphaFoldDB" id="A0AAD7RVY0"/>
<protein>
    <submittedName>
        <fullName evidence="2">Uncharacterized protein</fullName>
    </submittedName>
</protein>